<evidence type="ECO:0000259" key="3">
    <source>
        <dbReference type="PROSITE" id="PS50011"/>
    </source>
</evidence>
<dbReference type="PROSITE" id="PS00108">
    <property type="entry name" value="PROTEIN_KINASE_ST"/>
    <property type="match status" value="1"/>
</dbReference>
<dbReference type="InterPro" id="IPR008271">
    <property type="entry name" value="Ser/Thr_kinase_AS"/>
</dbReference>
<dbReference type="PANTHER" id="PTHR24055">
    <property type="entry name" value="MITOGEN-ACTIVATED PROTEIN KINASE"/>
    <property type="match status" value="1"/>
</dbReference>
<proteinExistence type="predicted"/>
<organism evidence="4">
    <name type="scientific">Tetraselmis sp. GSL018</name>
    <dbReference type="NCBI Taxonomy" id="582737"/>
    <lineage>
        <taxon>Eukaryota</taxon>
        <taxon>Viridiplantae</taxon>
        <taxon>Chlorophyta</taxon>
        <taxon>core chlorophytes</taxon>
        <taxon>Chlorodendrophyceae</taxon>
        <taxon>Chlorodendrales</taxon>
        <taxon>Chlorodendraceae</taxon>
        <taxon>Tetraselmis</taxon>
    </lineage>
</organism>
<keyword evidence="1" id="KW-0547">Nucleotide-binding</keyword>
<feature type="domain" description="Protein kinase" evidence="3">
    <location>
        <begin position="1"/>
        <end position="199"/>
    </location>
</feature>
<dbReference type="Gene3D" id="1.10.510.10">
    <property type="entry name" value="Transferase(Phosphotransferase) domain 1"/>
    <property type="match status" value="1"/>
</dbReference>
<evidence type="ECO:0000256" key="1">
    <source>
        <dbReference type="ARBA" id="ARBA00022741"/>
    </source>
</evidence>
<dbReference type="InterPro" id="IPR011009">
    <property type="entry name" value="Kinase-like_dom_sf"/>
</dbReference>
<sequence>MQRRLLLAMLRGLHFMHSANISHRDIKPANFLVSRNCSFLIGDLGHSRSELHGGGGRSWPAYDSIPIGLYARGGEAKRCLPPELISIRAVRSWHPSTEIWMAACAFLRLVRGRFLFFSSSARLRAREVVKLFGTPPREAVRQYAQEVWQFFPEAIRRPASPWRVFKGVDARLVRVLQPMLDLNPAARASAWEALQDPIFDGWRDTLTDAPRHIAREVEDLATAANNTASLRQLLWDEVSRHQRSR</sequence>
<gene>
    <name evidence="4" type="ORF">TSPGSL018_29629</name>
</gene>
<dbReference type="Pfam" id="PF00069">
    <property type="entry name" value="Pkinase"/>
    <property type="match status" value="1"/>
</dbReference>
<dbReference type="PROSITE" id="PS50011">
    <property type="entry name" value="PROTEIN_KINASE_DOM"/>
    <property type="match status" value="1"/>
</dbReference>
<protein>
    <submittedName>
        <fullName evidence="4">Mitogen-activated protein kinase 19-like</fullName>
    </submittedName>
</protein>
<dbReference type="AlphaFoldDB" id="A0A061QP02"/>
<dbReference type="EMBL" id="GBEZ01027106">
    <property type="protein sequence ID" value="JAC60165.1"/>
    <property type="molecule type" value="Transcribed_RNA"/>
</dbReference>
<accession>A0A061QP02</accession>
<dbReference type="SMART" id="SM00220">
    <property type="entry name" value="S_TKc"/>
    <property type="match status" value="1"/>
</dbReference>
<dbReference type="GO" id="GO:0005524">
    <property type="term" value="F:ATP binding"/>
    <property type="evidence" value="ECO:0007669"/>
    <property type="project" value="UniProtKB-KW"/>
</dbReference>
<dbReference type="GO" id="GO:0004672">
    <property type="term" value="F:protein kinase activity"/>
    <property type="evidence" value="ECO:0007669"/>
    <property type="project" value="InterPro"/>
</dbReference>
<name>A0A061QP02_9CHLO</name>
<dbReference type="InterPro" id="IPR050117">
    <property type="entry name" value="MAPK"/>
</dbReference>
<keyword evidence="4" id="KW-0418">Kinase</keyword>
<reference evidence="4" key="1">
    <citation type="submission" date="2014-05" db="EMBL/GenBank/DDBJ databases">
        <title>The transcriptome of the halophilic microalga Tetraselmis sp. GSL018 isolated from the Great Salt Lake, Utah.</title>
        <authorList>
            <person name="Jinkerson R.E."/>
            <person name="D'Adamo S."/>
            <person name="Posewitz M.C."/>
        </authorList>
    </citation>
    <scope>NUCLEOTIDE SEQUENCE</scope>
    <source>
        <strain evidence="4">GSL018</strain>
    </source>
</reference>
<dbReference type="SUPFAM" id="SSF56112">
    <property type="entry name" value="Protein kinase-like (PK-like)"/>
    <property type="match status" value="1"/>
</dbReference>
<evidence type="ECO:0000313" key="4">
    <source>
        <dbReference type="EMBL" id="JAC60165.1"/>
    </source>
</evidence>
<dbReference type="InterPro" id="IPR000719">
    <property type="entry name" value="Prot_kinase_dom"/>
</dbReference>
<keyword evidence="2" id="KW-0067">ATP-binding</keyword>
<keyword evidence="4" id="KW-0808">Transferase</keyword>
<evidence type="ECO:0000256" key="2">
    <source>
        <dbReference type="ARBA" id="ARBA00022840"/>
    </source>
</evidence>